<keyword evidence="1" id="KW-0812">Transmembrane</keyword>
<keyword evidence="1" id="KW-1133">Transmembrane helix</keyword>
<evidence type="ECO:0000256" key="1">
    <source>
        <dbReference type="SAM" id="Phobius"/>
    </source>
</evidence>
<keyword evidence="1" id="KW-0472">Membrane</keyword>
<feature type="transmembrane region" description="Helical" evidence="1">
    <location>
        <begin position="20"/>
        <end position="38"/>
    </location>
</feature>
<reference evidence="2 3" key="1">
    <citation type="submission" date="2018-03" db="EMBL/GenBank/DDBJ databases">
        <title>Genomic Encyclopedia of Archaeal and Bacterial Type Strains, Phase II (KMG-II): from individual species to whole genera.</title>
        <authorList>
            <person name="Goeker M."/>
        </authorList>
    </citation>
    <scope>NUCLEOTIDE SEQUENCE [LARGE SCALE GENOMIC DNA]</scope>
    <source>
        <strain evidence="2 3">DSM 100346</strain>
    </source>
</reference>
<gene>
    <name evidence="2" type="ORF">CLV98_12325</name>
</gene>
<sequence>MNQIEKLFEIDNKFKHTRLLTLLCLVSLAIIAITSIIFTNKNVDEFSKRIYVVNKNKQFEAMVSDVNQNRPAEINYQLQRFHELFFTISPDPKAIDLNMEKAFYLGDRSIKRLYDDLIERNYFRNMIQGNVVQTVRIDTVMVNSSVYPYQAQTEFTIYQTRATGNTTKKGISTCILEDVVRTTNSPNGLLIRDFKFTSTDTKNTLEP</sequence>
<comment type="caution">
    <text evidence="2">The sequence shown here is derived from an EMBL/GenBank/DDBJ whole genome shotgun (WGS) entry which is preliminary data.</text>
</comment>
<organism evidence="2 3">
    <name type="scientific">Dyadobacter jejuensis</name>
    <dbReference type="NCBI Taxonomy" id="1082580"/>
    <lineage>
        <taxon>Bacteria</taxon>
        <taxon>Pseudomonadati</taxon>
        <taxon>Bacteroidota</taxon>
        <taxon>Cytophagia</taxon>
        <taxon>Cytophagales</taxon>
        <taxon>Spirosomataceae</taxon>
        <taxon>Dyadobacter</taxon>
    </lineage>
</organism>
<dbReference type="AlphaFoldDB" id="A0A316A6B5"/>
<dbReference type="Proteomes" id="UP000245880">
    <property type="component" value="Unassembled WGS sequence"/>
</dbReference>
<evidence type="ECO:0000313" key="3">
    <source>
        <dbReference type="Proteomes" id="UP000245880"/>
    </source>
</evidence>
<proteinExistence type="predicted"/>
<name>A0A316A6B5_9BACT</name>
<accession>A0A316A6B5</accession>
<dbReference type="RefSeq" id="WP_109678200.1">
    <property type="nucleotide sequence ID" value="NZ_QGDT01000023.1"/>
</dbReference>
<dbReference type="OrthoDB" id="1039148at2"/>
<evidence type="ECO:0000313" key="2">
    <source>
        <dbReference type="EMBL" id="PWJ53411.1"/>
    </source>
</evidence>
<dbReference type="EMBL" id="QGDT01000023">
    <property type="protein sequence ID" value="PWJ53411.1"/>
    <property type="molecule type" value="Genomic_DNA"/>
</dbReference>
<keyword evidence="3" id="KW-1185">Reference proteome</keyword>
<protein>
    <submittedName>
        <fullName evidence="2">Conjugative transposon TraK protein</fullName>
    </submittedName>
</protein>